<reference evidence="2 3" key="1">
    <citation type="submission" date="2007-08" db="EMBL/GenBank/DDBJ databases">
        <title>Draft genome sequence of Clostridium leptum (DSM 753).</title>
        <authorList>
            <person name="Sudarsanam P."/>
            <person name="Ley R."/>
            <person name="Guruge J."/>
            <person name="Turnbaugh P.J."/>
            <person name="Mahowald M."/>
            <person name="Liep D."/>
            <person name="Gordon J."/>
        </authorList>
    </citation>
    <scope>NUCLEOTIDE SEQUENCE [LARGE SCALE GENOMIC DNA]</scope>
    <source>
        <strain evidence="2 3">DSM 753</strain>
    </source>
</reference>
<sequence>MYKTPRFFQNFSPLEKARSRASCFFLCSSFSFLISIMFYQRKPVPHTKQLWKNGH</sequence>
<dbReference type="EMBL" id="ABCB02000019">
    <property type="protein sequence ID" value="EDO60822.1"/>
    <property type="molecule type" value="Genomic_DNA"/>
</dbReference>
<dbReference type="AlphaFoldDB" id="A7VV22"/>
<organism evidence="2 3">
    <name type="scientific">[Clostridium] leptum DSM 753</name>
    <dbReference type="NCBI Taxonomy" id="428125"/>
    <lineage>
        <taxon>Bacteria</taxon>
        <taxon>Bacillati</taxon>
        <taxon>Bacillota</taxon>
        <taxon>Clostridia</taxon>
        <taxon>Eubacteriales</taxon>
        <taxon>Oscillospiraceae</taxon>
        <taxon>Oscillospiraceae incertae sedis</taxon>
    </lineage>
</organism>
<accession>A7VV22</accession>
<feature type="transmembrane region" description="Helical" evidence="1">
    <location>
        <begin position="21"/>
        <end position="39"/>
    </location>
</feature>
<keyword evidence="1" id="KW-1133">Transmembrane helix</keyword>
<evidence type="ECO:0000313" key="2">
    <source>
        <dbReference type="EMBL" id="EDO60822.1"/>
    </source>
</evidence>
<gene>
    <name evidence="2" type="ORF">CLOLEP_02427</name>
</gene>
<dbReference type="HOGENOM" id="CLU_3024005_0_0_9"/>
<proteinExistence type="predicted"/>
<reference evidence="2 3" key="2">
    <citation type="submission" date="2007-08" db="EMBL/GenBank/DDBJ databases">
        <authorList>
            <person name="Fulton L."/>
            <person name="Clifton S."/>
            <person name="Fulton B."/>
            <person name="Xu J."/>
            <person name="Minx P."/>
            <person name="Pepin K.H."/>
            <person name="Johnson M."/>
            <person name="Thiruvilangam P."/>
            <person name="Bhonagiri V."/>
            <person name="Nash W.E."/>
            <person name="Wang C."/>
            <person name="Mardis E.R."/>
            <person name="Wilson R.K."/>
        </authorList>
    </citation>
    <scope>NUCLEOTIDE SEQUENCE [LARGE SCALE GENOMIC DNA]</scope>
    <source>
        <strain evidence="2 3">DSM 753</strain>
    </source>
</reference>
<keyword evidence="1" id="KW-0812">Transmembrane</keyword>
<comment type="caution">
    <text evidence="2">The sequence shown here is derived from an EMBL/GenBank/DDBJ whole genome shotgun (WGS) entry which is preliminary data.</text>
</comment>
<keyword evidence="1" id="KW-0472">Membrane</keyword>
<dbReference type="Proteomes" id="UP000003490">
    <property type="component" value="Unassembled WGS sequence"/>
</dbReference>
<evidence type="ECO:0000256" key="1">
    <source>
        <dbReference type="SAM" id="Phobius"/>
    </source>
</evidence>
<name>A7VV22_9FIRM</name>
<protein>
    <submittedName>
        <fullName evidence="2">Uncharacterized protein</fullName>
    </submittedName>
</protein>
<evidence type="ECO:0000313" key="3">
    <source>
        <dbReference type="Proteomes" id="UP000003490"/>
    </source>
</evidence>